<dbReference type="InterPro" id="IPR010675">
    <property type="entry name" value="Bin3_C"/>
</dbReference>
<gene>
    <name evidence="9" type="ORF">AKO1_011749</name>
</gene>
<name>A0AAW2Z7P0_9EUKA</name>
<dbReference type="InterPro" id="IPR029063">
    <property type="entry name" value="SAM-dependent_MTases_sf"/>
</dbReference>
<organism evidence="9 10">
    <name type="scientific">Acrasis kona</name>
    <dbReference type="NCBI Taxonomy" id="1008807"/>
    <lineage>
        <taxon>Eukaryota</taxon>
        <taxon>Discoba</taxon>
        <taxon>Heterolobosea</taxon>
        <taxon>Tetramitia</taxon>
        <taxon>Eutetramitia</taxon>
        <taxon>Acrasidae</taxon>
        <taxon>Acrasis</taxon>
    </lineage>
</organism>
<dbReference type="GO" id="GO:0008173">
    <property type="term" value="F:RNA methyltransferase activity"/>
    <property type="evidence" value="ECO:0007669"/>
    <property type="project" value="UniProtKB-UniRule"/>
</dbReference>
<dbReference type="GO" id="GO:0008171">
    <property type="term" value="F:O-methyltransferase activity"/>
    <property type="evidence" value="ECO:0007669"/>
    <property type="project" value="UniProtKB-UniRule"/>
</dbReference>
<dbReference type="PROSITE" id="PS51515">
    <property type="entry name" value="BIN3_SAM"/>
    <property type="match status" value="1"/>
</dbReference>
<comment type="caution">
    <text evidence="9">The sequence shown here is derived from an EMBL/GenBank/DDBJ whole genome shotgun (WGS) entry which is preliminary data.</text>
</comment>
<dbReference type="Gene3D" id="3.40.50.150">
    <property type="entry name" value="Vaccinia Virus protein VP39"/>
    <property type="match status" value="1"/>
</dbReference>
<feature type="region of interest" description="Disordered" evidence="7">
    <location>
        <begin position="1"/>
        <end position="71"/>
    </location>
</feature>
<keyword evidence="2 6" id="KW-0489">Methyltransferase</keyword>
<dbReference type="InterPro" id="IPR024160">
    <property type="entry name" value="BIN3_SAM-bd_dom"/>
</dbReference>
<evidence type="ECO:0000313" key="10">
    <source>
        <dbReference type="Proteomes" id="UP001431209"/>
    </source>
</evidence>
<evidence type="ECO:0000313" key="9">
    <source>
        <dbReference type="EMBL" id="KAL0485424.1"/>
    </source>
</evidence>
<keyword evidence="4 5" id="KW-0949">S-adenosyl-L-methionine</keyword>
<evidence type="ECO:0000256" key="3">
    <source>
        <dbReference type="ARBA" id="ARBA00022679"/>
    </source>
</evidence>
<feature type="compositionally biased region" description="Acidic residues" evidence="7">
    <location>
        <begin position="56"/>
        <end position="71"/>
    </location>
</feature>
<sequence length="358" mass="41540">MSEQDNKRKKTAFFDIQPSKKRARLQISDDQNNLAPAAFQKSKRKSNVEEQVNNEINEENNDNNEEIEGSDMDLNEDETNKRVKRVFPYGNYNRYYSGRYKENIKDPRINVIVANSGFEFEGKDILDVGCNVGLFTIQIAEHLKPKQIKGVDIDAGLIRKANKIKEEIKFSDLTLEESIDAIVTSTSNRQRKAKEFVLETNNKITDHDSTNNVSFPDNVTFERLNIVAEESVTEQEKYDVIFCLSITKWVHLNNGDDGIKLLFKKVFEMLRPGGLFILEPQDWKSYSHHKTLTKKITAIYQEIKFRPKDFKEHLLSVVGFDRTSVAFVEVENNEQNEDGKKRAKKGFDKRPVCFYYKK</sequence>
<protein>
    <recommendedName>
        <fullName evidence="6">RNA methyltransferase</fullName>
        <ecNumber evidence="6">2.1.1.-</ecNumber>
    </recommendedName>
</protein>
<keyword evidence="3 6" id="KW-0808">Transferase</keyword>
<dbReference type="Proteomes" id="UP001431209">
    <property type="component" value="Unassembled WGS sequence"/>
</dbReference>
<evidence type="ECO:0000256" key="6">
    <source>
        <dbReference type="RuleBase" id="RU367087"/>
    </source>
</evidence>
<dbReference type="PANTHER" id="PTHR12315:SF0">
    <property type="entry name" value="7SK SNRNA METHYLPHOSPHATE CAPPING ENZYME"/>
    <property type="match status" value="1"/>
</dbReference>
<evidence type="ECO:0000256" key="4">
    <source>
        <dbReference type="ARBA" id="ARBA00022691"/>
    </source>
</evidence>
<dbReference type="AlphaFoldDB" id="A0AAW2Z7P0"/>
<dbReference type="EC" id="2.1.1.-" evidence="6"/>
<dbReference type="EMBL" id="JAOPGA020001138">
    <property type="protein sequence ID" value="KAL0485424.1"/>
    <property type="molecule type" value="Genomic_DNA"/>
</dbReference>
<dbReference type="Pfam" id="PF06859">
    <property type="entry name" value="Bin3"/>
    <property type="match status" value="1"/>
</dbReference>
<dbReference type="CDD" id="cd02440">
    <property type="entry name" value="AdoMet_MTases"/>
    <property type="match status" value="1"/>
</dbReference>
<evidence type="ECO:0000256" key="5">
    <source>
        <dbReference type="PROSITE-ProRule" id="PRU00848"/>
    </source>
</evidence>
<accession>A0AAW2Z7P0</accession>
<dbReference type="SUPFAM" id="SSF53335">
    <property type="entry name" value="S-adenosyl-L-methionine-dependent methyltransferases"/>
    <property type="match status" value="1"/>
</dbReference>
<dbReference type="GO" id="GO:0032259">
    <property type="term" value="P:methylation"/>
    <property type="evidence" value="ECO:0007669"/>
    <property type="project" value="UniProtKB-KW"/>
</dbReference>
<evidence type="ECO:0000259" key="8">
    <source>
        <dbReference type="PROSITE" id="PS51515"/>
    </source>
</evidence>
<dbReference type="GO" id="GO:0040031">
    <property type="term" value="P:snRNA modification"/>
    <property type="evidence" value="ECO:0007669"/>
    <property type="project" value="TreeGrafter"/>
</dbReference>
<evidence type="ECO:0000256" key="1">
    <source>
        <dbReference type="ARBA" id="ARBA00008361"/>
    </source>
</evidence>
<dbReference type="PANTHER" id="PTHR12315">
    <property type="entry name" value="BICOID-INTERACTING PROTEIN RELATED"/>
    <property type="match status" value="1"/>
</dbReference>
<dbReference type="GO" id="GO:0017069">
    <property type="term" value="F:snRNA binding"/>
    <property type="evidence" value="ECO:0007669"/>
    <property type="project" value="TreeGrafter"/>
</dbReference>
<evidence type="ECO:0000256" key="7">
    <source>
        <dbReference type="SAM" id="MobiDB-lite"/>
    </source>
</evidence>
<feature type="domain" description="Bin3-type SAM" evidence="8">
    <location>
        <begin position="106"/>
        <end position="358"/>
    </location>
</feature>
<keyword evidence="10" id="KW-1185">Reference proteome</keyword>
<proteinExistence type="inferred from homology"/>
<reference evidence="9 10" key="1">
    <citation type="submission" date="2024-03" db="EMBL/GenBank/DDBJ databases">
        <title>The Acrasis kona genome and developmental transcriptomes reveal deep origins of eukaryotic multicellular pathways.</title>
        <authorList>
            <person name="Sheikh S."/>
            <person name="Fu C.-J."/>
            <person name="Brown M.W."/>
            <person name="Baldauf S.L."/>
        </authorList>
    </citation>
    <scope>NUCLEOTIDE SEQUENCE [LARGE SCALE GENOMIC DNA]</scope>
    <source>
        <strain evidence="9 10">ATCC MYA-3509</strain>
    </source>
</reference>
<evidence type="ECO:0000256" key="2">
    <source>
        <dbReference type="ARBA" id="ARBA00022603"/>
    </source>
</evidence>
<comment type="similarity">
    <text evidence="1 6">Belongs to the methyltransferase superfamily.</text>
</comment>
<dbReference type="InterPro" id="IPR039772">
    <property type="entry name" value="Bin3-like"/>
</dbReference>